<dbReference type="Pfam" id="PF13424">
    <property type="entry name" value="TPR_12"/>
    <property type="match status" value="4"/>
</dbReference>
<gene>
    <name evidence="3" type="ORF">WN48_11278</name>
</gene>
<dbReference type="GO" id="GO:0043531">
    <property type="term" value="F:ADP binding"/>
    <property type="evidence" value="ECO:0007669"/>
    <property type="project" value="InterPro"/>
</dbReference>
<evidence type="ECO:0000259" key="2">
    <source>
        <dbReference type="Pfam" id="PF00931"/>
    </source>
</evidence>
<evidence type="ECO:0000313" key="4">
    <source>
        <dbReference type="Proteomes" id="UP000250275"/>
    </source>
</evidence>
<dbReference type="PROSITE" id="PS50088">
    <property type="entry name" value="ANK_REPEAT"/>
    <property type="match status" value="3"/>
</dbReference>
<dbReference type="InterPro" id="IPR002110">
    <property type="entry name" value="Ankyrin_rpt"/>
</dbReference>
<dbReference type="Pfam" id="PF13374">
    <property type="entry name" value="TPR_10"/>
    <property type="match status" value="1"/>
</dbReference>
<dbReference type="SMART" id="SM00248">
    <property type="entry name" value="ANK"/>
    <property type="match status" value="7"/>
</dbReference>
<dbReference type="PROSITE" id="PS50297">
    <property type="entry name" value="ANK_REP_REGION"/>
    <property type="match status" value="3"/>
</dbReference>
<dbReference type="InterPro" id="IPR053137">
    <property type="entry name" value="NLR-like"/>
</dbReference>
<dbReference type="PANTHER" id="PTHR46082:SF6">
    <property type="entry name" value="AAA+ ATPASE DOMAIN-CONTAINING PROTEIN-RELATED"/>
    <property type="match status" value="1"/>
</dbReference>
<evidence type="ECO:0000256" key="1">
    <source>
        <dbReference type="PROSITE-ProRule" id="PRU00023"/>
    </source>
</evidence>
<dbReference type="OrthoDB" id="8123811at2759"/>
<dbReference type="InterPro" id="IPR036770">
    <property type="entry name" value="Ankyrin_rpt-contain_sf"/>
</dbReference>
<dbReference type="InterPro" id="IPR011990">
    <property type="entry name" value="TPR-like_helical_dom_sf"/>
</dbReference>
<dbReference type="EMBL" id="KQ769372">
    <property type="protein sequence ID" value="OAD52873.1"/>
    <property type="molecule type" value="Genomic_DNA"/>
</dbReference>
<dbReference type="Pfam" id="PF12796">
    <property type="entry name" value="Ank_2"/>
    <property type="match status" value="2"/>
</dbReference>
<reference evidence="3 4" key="1">
    <citation type="submission" date="2015-07" db="EMBL/GenBank/DDBJ databases">
        <title>The genome of Eufriesea mexicana.</title>
        <authorList>
            <person name="Pan H."/>
            <person name="Kapheim K."/>
        </authorList>
    </citation>
    <scope>NUCLEOTIDE SEQUENCE [LARGE SCALE GENOMIC DNA]</scope>
    <source>
        <strain evidence="3">0111107269</strain>
        <tissue evidence="3">Whole body</tissue>
    </source>
</reference>
<dbReference type="SUPFAM" id="SSF48452">
    <property type="entry name" value="TPR-like"/>
    <property type="match status" value="2"/>
</dbReference>
<accession>A0A310SC91</accession>
<protein>
    <submittedName>
        <fullName evidence="3">Kinesin light chain</fullName>
    </submittedName>
</protein>
<dbReference type="InterPro" id="IPR019734">
    <property type="entry name" value="TPR_rpt"/>
</dbReference>
<dbReference type="SUPFAM" id="SSF52540">
    <property type="entry name" value="P-loop containing nucleoside triphosphate hydrolases"/>
    <property type="match status" value="1"/>
</dbReference>
<dbReference type="PRINTS" id="PR01415">
    <property type="entry name" value="ANKYRIN"/>
</dbReference>
<dbReference type="Gene3D" id="1.25.40.20">
    <property type="entry name" value="Ankyrin repeat-containing domain"/>
    <property type="match status" value="3"/>
</dbReference>
<dbReference type="Gene3D" id="1.25.40.10">
    <property type="entry name" value="Tetratricopeptide repeat domain"/>
    <property type="match status" value="4"/>
</dbReference>
<dbReference type="Proteomes" id="UP000250275">
    <property type="component" value="Unassembled WGS sequence"/>
</dbReference>
<feature type="domain" description="NB-ARC" evidence="2">
    <location>
        <begin position="230"/>
        <end position="398"/>
    </location>
</feature>
<proteinExistence type="predicted"/>
<dbReference type="InterPro" id="IPR027417">
    <property type="entry name" value="P-loop_NTPase"/>
</dbReference>
<feature type="repeat" description="ANK" evidence="1">
    <location>
        <begin position="1227"/>
        <end position="1259"/>
    </location>
</feature>
<dbReference type="Gene3D" id="3.40.50.300">
    <property type="entry name" value="P-loop containing nucleotide triphosphate hydrolases"/>
    <property type="match status" value="1"/>
</dbReference>
<dbReference type="InterPro" id="IPR002182">
    <property type="entry name" value="NB-ARC"/>
</dbReference>
<feature type="repeat" description="ANK" evidence="1">
    <location>
        <begin position="1187"/>
        <end position="1210"/>
    </location>
</feature>
<name>A0A310SC91_9HYME</name>
<sequence length="1347" mass="154515">MSQSPDDKFNKSNMLNRKSARRLSINNRELLIAISENDYDKVECLINGEIDINFKDTDGKTPLYWAIESNNDAIIKLLLRKQGINIKRTEIETLIDYVRPLNRPDILKILETSLKSKVADQNAVAEHYQCNSNIDQVLEFSTFKKLESRQKNKIQSKQKIGNNPIHGLVTENVYNKFFRKMLNWLMDKGGDRFLSFEEGKKFLEEAKLGVLIWFNIRDPTCTFVGRDKELSDLHNILQNRSENIPKFVCVSGLGGVGKSELVRRYINQYSQEYDNKIIWINVESYQTLVESFHRLASDKLGVSTINADNKEKKICSIVEDVYKLLSASKCLFIFDNAVKYKSENEFDYGIENFLPCSPCSSNKSYILITSRNKYWPSNVHILELDIFKENEAVEFIKKSLKIETDVQDNVIRVLAKKLHCFPLALQQTVSYIKTEDEKLKIVGSEFKIDNYLEKYNEKVGCFESQGTSNDYIETIVTTWNITFDIISQSENGSNALIILGIASYLASEDISTKIFVNIIDCEDKVGSAILLLKQYSIINLEGTAFSIHKLVQEVIRRRLKYENKDEEILTKALKYFIDNGVNIENMNHAISVWNYTEKCSALVIKYAFVADFIIREFMMSVRYEEAFSFCQRFLTLLNTLSQDNNIVRYHLSMTKNVMGLIHMHQGNYNIAGEIFQKVLNEIIAEPYYLESIAVAYNIGLVFFHQGKYDETLKYYHIALDALLANDGYCNKNTEMLSIQSDIAAVFCKQGKYDIALQMLRKVYTTQKQILGENHFDTLHTQNLVAGIFVEQGKYSEALKMLQEAYDIISKTLNQCHPLVLTLKSNIGAVLLKQGKLDDAINVIQGVLNLQKQVLSSDHPEILETRNAIAQTLVEQGKCDEAMVICQDVLNKREQLLSVEHPDTLHSFLTKAHILYYQGKYEIALQNYTELLSKWKRIFTEDHPVVTTINGRISEISEALCNTAENSEALSSLQRQYEIERKRFGDDHPTTLNTKNNMGLVFYTQKKFDIARQIFEENYNKLKFMLPNHYYTHRAKNNLALVALARGEFEEALRMFREVYHGYRKNLGEDHEETLSTKGNISSILIFQLKYIEASEILCDVIKRHKMILGLEHPDTKTTIRIVRGMLILAMKHNDVKVIEQFFEKCADVTVADLNCSVLLCNSIDSGKADIVNVFLKYGADAASVNSQGKTSLHVATFKGHEQIVKNLLQHVNRDELYNFVNTKTVKTGSTALHIAAKYNNLKIFQTLLEHGAEYNAKNNNDKTPFSLSIDPDIISLLKLMKELFVDAENGNIRIVNKVRAINSKQFKAVINARNDQGNTLFQVLKNNGDKNTLKMYLDVLKAKYKHE</sequence>
<dbReference type="PANTHER" id="PTHR46082">
    <property type="entry name" value="ATP/GTP-BINDING PROTEIN-RELATED"/>
    <property type="match status" value="1"/>
</dbReference>
<evidence type="ECO:0000313" key="3">
    <source>
        <dbReference type="EMBL" id="OAD52873.1"/>
    </source>
</evidence>
<organism evidence="3 4">
    <name type="scientific">Eufriesea mexicana</name>
    <dbReference type="NCBI Taxonomy" id="516756"/>
    <lineage>
        <taxon>Eukaryota</taxon>
        <taxon>Metazoa</taxon>
        <taxon>Ecdysozoa</taxon>
        <taxon>Arthropoda</taxon>
        <taxon>Hexapoda</taxon>
        <taxon>Insecta</taxon>
        <taxon>Pterygota</taxon>
        <taxon>Neoptera</taxon>
        <taxon>Endopterygota</taxon>
        <taxon>Hymenoptera</taxon>
        <taxon>Apocrita</taxon>
        <taxon>Aculeata</taxon>
        <taxon>Apoidea</taxon>
        <taxon>Anthophila</taxon>
        <taxon>Apidae</taxon>
        <taxon>Eufriesea</taxon>
    </lineage>
</organism>
<dbReference type="SMART" id="SM00028">
    <property type="entry name" value="TPR"/>
    <property type="match status" value="9"/>
</dbReference>
<dbReference type="Pfam" id="PF00931">
    <property type="entry name" value="NB-ARC"/>
    <property type="match status" value="1"/>
</dbReference>
<feature type="repeat" description="ANK" evidence="1">
    <location>
        <begin position="58"/>
        <end position="81"/>
    </location>
</feature>
<keyword evidence="4" id="KW-1185">Reference proteome</keyword>
<dbReference type="SUPFAM" id="SSF48403">
    <property type="entry name" value="Ankyrin repeat"/>
    <property type="match status" value="2"/>
</dbReference>
<keyword evidence="1" id="KW-0040">ANK repeat</keyword>